<accession>A0A382SKF7</accession>
<feature type="non-terminal residue" evidence="1">
    <location>
        <position position="43"/>
    </location>
</feature>
<reference evidence="1" key="1">
    <citation type="submission" date="2018-05" db="EMBL/GenBank/DDBJ databases">
        <authorList>
            <person name="Lanie J.A."/>
            <person name="Ng W.-L."/>
            <person name="Kazmierczak K.M."/>
            <person name="Andrzejewski T.M."/>
            <person name="Davidsen T.M."/>
            <person name="Wayne K.J."/>
            <person name="Tettelin H."/>
            <person name="Glass J.I."/>
            <person name="Rusch D."/>
            <person name="Podicherti R."/>
            <person name="Tsui H.-C.T."/>
            <person name="Winkler M.E."/>
        </authorList>
    </citation>
    <scope>NUCLEOTIDE SEQUENCE</scope>
</reference>
<organism evidence="1">
    <name type="scientific">marine metagenome</name>
    <dbReference type="NCBI Taxonomy" id="408172"/>
    <lineage>
        <taxon>unclassified sequences</taxon>
        <taxon>metagenomes</taxon>
        <taxon>ecological metagenomes</taxon>
    </lineage>
</organism>
<dbReference type="EMBL" id="UINC01129763">
    <property type="protein sequence ID" value="SVD10374.1"/>
    <property type="molecule type" value="Genomic_DNA"/>
</dbReference>
<dbReference type="AlphaFoldDB" id="A0A382SKF7"/>
<sequence length="43" mass="4783">MPKPSVDPELAKKIVQIKEKFDFENGHLRPSSENDGGILSKCV</sequence>
<name>A0A382SKF7_9ZZZZ</name>
<proteinExistence type="predicted"/>
<evidence type="ECO:0000313" key="1">
    <source>
        <dbReference type="EMBL" id="SVD10374.1"/>
    </source>
</evidence>
<gene>
    <name evidence="1" type="ORF">METZ01_LOCUS363228</name>
</gene>
<protein>
    <submittedName>
        <fullName evidence="1">Uncharacterized protein</fullName>
    </submittedName>
</protein>